<dbReference type="Proteomes" id="UP000820669">
    <property type="component" value="Unassembled WGS sequence"/>
</dbReference>
<name>A0ABX1SM03_9PSEU</name>
<keyword evidence="4 8" id="KW-0812">Transmembrane</keyword>
<accession>A0ABX1SM03</accession>
<feature type="transmembrane region" description="Helical" evidence="8">
    <location>
        <begin position="59"/>
        <end position="86"/>
    </location>
</feature>
<dbReference type="EMBL" id="JAAXLA010000105">
    <property type="protein sequence ID" value="NMI01868.1"/>
    <property type="molecule type" value="Genomic_DNA"/>
</dbReference>
<keyword evidence="3 7" id="KW-0813">Transport</keyword>
<evidence type="ECO:0000256" key="5">
    <source>
        <dbReference type="ARBA" id="ARBA00022989"/>
    </source>
</evidence>
<dbReference type="PANTHER" id="PTHR31806:SF1">
    <property type="entry name" value="PURINE-CYTOSINE PERMEASE FCY2-RELATED"/>
    <property type="match status" value="1"/>
</dbReference>
<feature type="transmembrane region" description="Helical" evidence="8">
    <location>
        <begin position="405"/>
        <end position="428"/>
    </location>
</feature>
<comment type="caution">
    <text evidence="9">The sequence shown here is derived from an EMBL/GenBank/DDBJ whole genome shotgun (WGS) entry which is preliminary data.</text>
</comment>
<feature type="transmembrane region" description="Helical" evidence="8">
    <location>
        <begin position="210"/>
        <end position="230"/>
    </location>
</feature>
<feature type="transmembrane region" description="Helical" evidence="8">
    <location>
        <begin position="146"/>
        <end position="166"/>
    </location>
</feature>
<protein>
    <submittedName>
        <fullName evidence="9">Nitrate reductase</fullName>
    </submittedName>
</protein>
<evidence type="ECO:0000256" key="8">
    <source>
        <dbReference type="SAM" id="Phobius"/>
    </source>
</evidence>
<feature type="transmembrane region" description="Helical" evidence="8">
    <location>
        <begin position="178"/>
        <end position="198"/>
    </location>
</feature>
<dbReference type="PANTHER" id="PTHR31806">
    <property type="entry name" value="PURINE-CYTOSINE PERMEASE FCY2-RELATED"/>
    <property type="match status" value="1"/>
</dbReference>
<feature type="transmembrane region" description="Helical" evidence="8">
    <location>
        <begin position="448"/>
        <end position="466"/>
    </location>
</feature>
<feature type="transmembrane region" description="Helical" evidence="8">
    <location>
        <begin position="250"/>
        <end position="275"/>
    </location>
</feature>
<feature type="transmembrane region" description="Helical" evidence="8">
    <location>
        <begin position="359"/>
        <end position="384"/>
    </location>
</feature>
<dbReference type="Gene3D" id="1.10.4160.10">
    <property type="entry name" value="Hydantoin permease"/>
    <property type="match status" value="1"/>
</dbReference>
<comment type="similarity">
    <text evidence="2 7">Belongs to the purine-cytosine permease (2.A.39) family.</text>
</comment>
<gene>
    <name evidence="9" type="ORF">HF526_31910</name>
</gene>
<evidence type="ECO:0000256" key="3">
    <source>
        <dbReference type="ARBA" id="ARBA00022448"/>
    </source>
</evidence>
<evidence type="ECO:0000256" key="6">
    <source>
        <dbReference type="ARBA" id="ARBA00023136"/>
    </source>
</evidence>
<organism evidence="9 10">
    <name type="scientific">Pseudonocardia acidicola</name>
    <dbReference type="NCBI Taxonomy" id="2724939"/>
    <lineage>
        <taxon>Bacteria</taxon>
        <taxon>Bacillati</taxon>
        <taxon>Actinomycetota</taxon>
        <taxon>Actinomycetes</taxon>
        <taxon>Pseudonocardiales</taxon>
        <taxon>Pseudonocardiaceae</taxon>
        <taxon>Pseudonocardia</taxon>
    </lineage>
</organism>
<dbReference type="Pfam" id="PF02133">
    <property type="entry name" value="Transp_cyt_pur"/>
    <property type="match status" value="1"/>
</dbReference>
<evidence type="ECO:0000256" key="2">
    <source>
        <dbReference type="ARBA" id="ARBA00008974"/>
    </source>
</evidence>
<evidence type="ECO:0000313" key="10">
    <source>
        <dbReference type="Proteomes" id="UP000820669"/>
    </source>
</evidence>
<sequence length="512" mass="54151">MVDARASVDEAGRIETRGIDYIPESERHSSPKNLFTILTGAQFCFTLFVWGWLPVTYGLSWWSILTSTTVGLAVGALLVAPIALFGPRTGTNTAVSSGAFFGIVGRLVGSVVALFIAIGAYALTIWTSGQAVVASAHRLFGWGDGPAALAIGYAVITLITIVLSIYGHASLVAVQKYAAPAMGLVIIVGFFVLLPQFHGAHHSGQYILGSFWPTWILSVVTAISASMSYAPFLNDYSRYISTRRTSNRRVMFGAGLGIFVGLWITVMFAAFAATIFTDPSTDFTFGLVGISPTWYLVPLLAVGLIGSFGQGSLALYGTGLDTSSLFPGLSRVSATAIVSAVGVVLVYLGSFVWNALDLVSAFITILTIITAPWVAILLIGYWATRGDFTPEDLQIFNKRERGGRYWYRAGWNPVALSAWCTAVVVGLLFSQNSIYVGPFANAAGGVDLSFVISLVLGAGIYGVAVLSNREVAGYRPAGFGHSPATATATVPNVSAAIRVDRVAEPTTEGSAS</sequence>
<feature type="transmembrane region" description="Helical" evidence="8">
    <location>
        <begin position="295"/>
        <end position="316"/>
    </location>
</feature>
<keyword evidence="10" id="KW-1185">Reference proteome</keyword>
<feature type="transmembrane region" description="Helical" evidence="8">
    <location>
        <begin position="328"/>
        <end position="353"/>
    </location>
</feature>
<dbReference type="InterPro" id="IPR026030">
    <property type="entry name" value="Pur-cyt_permease_Fcy2/21/22"/>
</dbReference>
<dbReference type="RefSeq" id="WP_169385380.1">
    <property type="nucleotide sequence ID" value="NZ_JAAXLA010000105.1"/>
</dbReference>
<evidence type="ECO:0000256" key="7">
    <source>
        <dbReference type="PIRNR" id="PIRNR002744"/>
    </source>
</evidence>
<evidence type="ECO:0000256" key="4">
    <source>
        <dbReference type="ARBA" id="ARBA00022692"/>
    </source>
</evidence>
<feature type="transmembrane region" description="Helical" evidence="8">
    <location>
        <begin position="98"/>
        <end position="126"/>
    </location>
</feature>
<proteinExistence type="inferred from homology"/>
<reference evidence="9 10" key="1">
    <citation type="submission" date="2020-04" db="EMBL/GenBank/DDBJ databases">
        <authorList>
            <person name="Klaysubun C."/>
            <person name="Duangmal K."/>
            <person name="Lipun K."/>
        </authorList>
    </citation>
    <scope>NUCLEOTIDE SEQUENCE [LARGE SCALE GENOMIC DNA]</scope>
    <source>
        <strain evidence="9 10">K10HN5</strain>
    </source>
</reference>
<dbReference type="InterPro" id="IPR001248">
    <property type="entry name" value="Pur-cyt_permease"/>
</dbReference>
<feature type="transmembrane region" description="Helical" evidence="8">
    <location>
        <begin position="34"/>
        <end position="53"/>
    </location>
</feature>
<evidence type="ECO:0000256" key="1">
    <source>
        <dbReference type="ARBA" id="ARBA00004141"/>
    </source>
</evidence>
<keyword evidence="5 8" id="KW-1133">Transmembrane helix</keyword>
<keyword evidence="6 7" id="KW-0472">Membrane</keyword>
<comment type="subcellular location">
    <subcellularLocation>
        <location evidence="1">Membrane</location>
        <topology evidence="1">Multi-pass membrane protein</topology>
    </subcellularLocation>
</comment>
<evidence type="ECO:0000313" key="9">
    <source>
        <dbReference type="EMBL" id="NMI01868.1"/>
    </source>
</evidence>
<dbReference type="PIRSF" id="PIRSF002744">
    <property type="entry name" value="Pur-cyt_permease"/>
    <property type="match status" value="1"/>
</dbReference>